<feature type="region of interest" description="Disordered" evidence="1">
    <location>
        <begin position="26"/>
        <end position="120"/>
    </location>
</feature>
<dbReference type="EMBL" id="CAJVPZ010085958">
    <property type="protein sequence ID" value="CAG8811796.1"/>
    <property type="molecule type" value="Genomic_DNA"/>
</dbReference>
<keyword evidence="3" id="KW-1185">Reference proteome</keyword>
<comment type="caution">
    <text evidence="2">The sequence shown here is derived from an EMBL/GenBank/DDBJ whole genome shotgun (WGS) entry which is preliminary data.</text>
</comment>
<feature type="compositionally biased region" description="Polar residues" evidence="1">
    <location>
        <begin position="65"/>
        <end position="85"/>
    </location>
</feature>
<evidence type="ECO:0000313" key="3">
    <source>
        <dbReference type="Proteomes" id="UP000789396"/>
    </source>
</evidence>
<feature type="compositionally biased region" description="Polar residues" evidence="1">
    <location>
        <begin position="26"/>
        <end position="43"/>
    </location>
</feature>
<dbReference type="Proteomes" id="UP000789396">
    <property type="component" value="Unassembled WGS sequence"/>
</dbReference>
<protein>
    <submittedName>
        <fullName evidence="2">16657_t:CDS:1</fullName>
    </submittedName>
</protein>
<accession>A0A9N9K7B7</accession>
<dbReference type="OrthoDB" id="2446119at2759"/>
<evidence type="ECO:0000256" key="1">
    <source>
        <dbReference type="SAM" id="MobiDB-lite"/>
    </source>
</evidence>
<sequence length="120" mass="13229">IAKLEQKQLQDSKFLVNTALTEIVNSNDTSTSEITNVTSNSDAPASDVSNNVSNSDSFYKDAITSEPNNVSNPDVSDTSISPKQNHVSKKCQEISVMNRDNQQKNFLDPVIETKEHLSQE</sequence>
<feature type="non-terminal residue" evidence="2">
    <location>
        <position position="120"/>
    </location>
</feature>
<evidence type="ECO:0000313" key="2">
    <source>
        <dbReference type="EMBL" id="CAG8811796.1"/>
    </source>
</evidence>
<feature type="compositionally biased region" description="Basic and acidic residues" evidence="1">
    <location>
        <begin position="111"/>
        <end position="120"/>
    </location>
</feature>
<dbReference type="AlphaFoldDB" id="A0A9N9K7B7"/>
<reference evidence="2" key="1">
    <citation type="submission" date="2021-06" db="EMBL/GenBank/DDBJ databases">
        <authorList>
            <person name="Kallberg Y."/>
            <person name="Tangrot J."/>
            <person name="Rosling A."/>
        </authorList>
    </citation>
    <scope>NUCLEOTIDE SEQUENCE</scope>
    <source>
        <strain evidence="2">IN212</strain>
    </source>
</reference>
<proteinExistence type="predicted"/>
<name>A0A9N9K7B7_9GLOM</name>
<feature type="compositionally biased region" description="Low complexity" evidence="1">
    <location>
        <begin position="46"/>
        <end position="57"/>
    </location>
</feature>
<feature type="non-terminal residue" evidence="2">
    <location>
        <position position="1"/>
    </location>
</feature>
<gene>
    <name evidence="2" type="ORF">RFULGI_LOCUS18833</name>
</gene>
<organism evidence="2 3">
    <name type="scientific">Racocetra fulgida</name>
    <dbReference type="NCBI Taxonomy" id="60492"/>
    <lineage>
        <taxon>Eukaryota</taxon>
        <taxon>Fungi</taxon>
        <taxon>Fungi incertae sedis</taxon>
        <taxon>Mucoromycota</taxon>
        <taxon>Glomeromycotina</taxon>
        <taxon>Glomeromycetes</taxon>
        <taxon>Diversisporales</taxon>
        <taxon>Gigasporaceae</taxon>
        <taxon>Racocetra</taxon>
    </lineage>
</organism>